<feature type="compositionally biased region" description="Low complexity" evidence="1">
    <location>
        <begin position="94"/>
        <end position="110"/>
    </location>
</feature>
<proteinExistence type="predicted"/>
<reference evidence="2" key="1">
    <citation type="submission" date="2022-07" db="EMBL/GenBank/DDBJ databases">
        <authorList>
            <person name="Trinca V."/>
            <person name="Uliana J.V.C."/>
            <person name="Torres T.T."/>
            <person name="Ward R.J."/>
            <person name="Monesi N."/>
        </authorList>
    </citation>
    <scope>NUCLEOTIDE SEQUENCE</scope>
    <source>
        <strain evidence="2">HSMRA1968</strain>
        <tissue evidence="2">Whole embryos</tissue>
    </source>
</reference>
<comment type="caution">
    <text evidence="2">The sequence shown here is derived from an EMBL/GenBank/DDBJ whole genome shotgun (WGS) entry which is preliminary data.</text>
</comment>
<dbReference type="EMBL" id="WJQU01000002">
    <property type="protein sequence ID" value="KAJ6642922.1"/>
    <property type="molecule type" value="Genomic_DNA"/>
</dbReference>
<dbReference type="Proteomes" id="UP001151699">
    <property type="component" value="Chromosome B"/>
</dbReference>
<feature type="compositionally biased region" description="Polar residues" evidence="1">
    <location>
        <begin position="30"/>
        <end position="40"/>
    </location>
</feature>
<organism evidence="2 3">
    <name type="scientific">Pseudolycoriella hygida</name>
    <dbReference type="NCBI Taxonomy" id="35572"/>
    <lineage>
        <taxon>Eukaryota</taxon>
        <taxon>Metazoa</taxon>
        <taxon>Ecdysozoa</taxon>
        <taxon>Arthropoda</taxon>
        <taxon>Hexapoda</taxon>
        <taxon>Insecta</taxon>
        <taxon>Pterygota</taxon>
        <taxon>Neoptera</taxon>
        <taxon>Endopterygota</taxon>
        <taxon>Diptera</taxon>
        <taxon>Nematocera</taxon>
        <taxon>Sciaroidea</taxon>
        <taxon>Sciaridae</taxon>
        <taxon>Pseudolycoriella</taxon>
    </lineage>
</organism>
<evidence type="ECO:0000313" key="3">
    <source>
        <dbReference type="Proteomes" id="UP001151699"/>
    </source>
</evidence>
<dbReference type="AlphaFoldDB" id="A0A9Q0N3I5"/>
<name>A0A9Q0N3I5_9DIPT</name>
<sequence length="135" mass="14577">MSAAFAVVSADVSHLQGGANGYNYPPNPQPSFQDTPSVEPQQIEYLPPQEEPVNQYIPPAPPAPQCPPGTYGQYPNCQSPPEPQCPAGTYGQYPNCQSPPASPPQQQYIPPSNPAPAADFNEQDGYNYRVPSRSF</sequence>
<feature type="compositionally biased region" description="Pro residues" evidence="1">
    <location>
        <begin position="58"/>
        <end position="67"/>
    </location>
</feature>
<evidence type="ECO:0000313" key="2">
    <source>
        <dbReference type="EMBL" id="KAJ6642922.1"/>
    </source>
</evidence>
<evidence type="ECO:0000256" key="1">
    <source>
        <dbReference type="SAM" id="MobiDB-lite"/>
    </source>
</evidence>
<dbReference type="OrthoDB" id="7791499at2759"/>
<protein>
    <submittedName>
        <fullName evidence="2">Uncharacterized protein</fullName>
    </submittedName>
</protein>
<feature type="region of interest" description="Disordered" evidence="1">
    <location>
        <begin position="16"/>
        <end position="135"/>
    </location>
</feature>
<accession>A0A9Q0N3I5</accession>
<keyword evidence="3" id="KW-1185">Reference proteome</keyword>
<gene>
    <name evidence="2" type="ORF">Bhyg_07878</name>
</gene>